<evidence type="ECO:0000256" key="1">
    <source>
        <dbReference type="SAM" id="MobiDB-lite"/>
    </source>
</evidence>
<dbReference type="HOGENOM" id="CLU_2413065_0_0_1"/>
<evidence type="ECO:0000313" key="2">
    <source>
        <dbReference type="EMBL" id="EMD36100.1"/>
    </source>
</evidence>
<proteinExistence type="predicted"/>
<dbReference type="EMBL" id="KB445799">
    <property type="protein sequence ID" value="EMD36100.1"/>
    <property type="molecule type" value="Genomic_DNA"/>
</dbReference>
<gene>
    <name evidence="2" type="ORF">CERSUDRAFT_96326</name>
</gene>
<sequence length="92" mass="10712">MGTWDKKKGTRLQTRDVSSSQSPWYPFSNFSTMKLMQWCFQYPVIDPDDDDALIALIQGVFLHPKFSVDELRDFSADRELDKRSKYKADLSA</sequence>
<keyword evidence="3" id="KW-1185">Reference proteome</keyword>
<evidence type="ECO:0000313" key="3">
    <source>
        <dbReference type="Proteomes" id="UP000016930"/>
    </source>
</evidence>
<reference evidence="2 3" key="1">
    <citation type="journal article" date="2012" name="Proc. Natl. Acad. Sci. U.S.A.">
        <title>Comparative genomics of Ceriporiopsis subvermispora and Phanerochaete chrysosporium provide insight into selective ligninolysis.</title>
        <authorList>
            <person name="Fernandez-Fueyo E."/>
            <person name="Ruiz-Duenas F.J."/>
            <person name="Ferreira P."/>
            <person name="Floudas D."/>
            <person name="Hibbett D.S."/>
            <person name="Canessa P."/>
            <person name="Larrondo L.F."/>
            <person name="James T.Y."/>
            <person name="Seelenfreund D."/>
            <person name="Lobos S."/>
            <person name="Polanco R."/>
            <person name="Tello M."/>
            <person name="Honda Y."/>
            <person name="Watanabe T."/>
            <person name="Watanabe T."/>
            <person name="Ryu J.S."/>
            <person name="Kubicek C.P."/>
            <person name="Schmoll M."/>
            <person name="Gaskell J."/>
            <person name="Hammel K.E."/>
            <person name="St John F.J."/>
            <person name="Vanden Wymelenberg A."/>
            <person name="Sabat G."/>
            <person name="Splinter BonDurant S."/>
            <person name="Syed K."/>
            <person name="Yadav J.S."/>
            <person name="Doddapaneni H."/>
            <person name="Subramanian V."/>
            <person name="Lavin J.L."/>
            <person name="Oguiza J.A."/>
            <person name="Perez G."/>
            <person name="Pisabarro A.G."/>
            <person name="Ramirez L."/>
            <person name="Santoyo F."/>
            <person name="Master E."/>
            <person name="Coutinho P.M."/>
            <person name="Henrissat B."/>
            <person name="Lombard V."/>
            <person name="Magnuson J.K."/>
            <person name="Kuees U."/>
            <person name="Hori C."/>
            <person name="Igarashi K."/>
            <person name="Samejima M."/>
            <person name="Held B.W."/>
            <person name="Barry K.W."/>
            <person name="LaButti K.M."/>
            <person name="Lapidus A."/>
            <person name="Lindquist E.A."/>
            <person name="Lucas S.M."/>
            <person name="Riley R."/>
            <person name="Salamov A.A."/>
            <person name="Hoffmeister D."/>
            <person name="Schwenk D."/>
            <person name="Hadar Y."/>
            <person name="Yarden O."/>
            <person name="de Vries R.P."/>
            <person name="Wiebenga A."/>
            <person name="Stenlid J."/>
            <person name="Eastwood D."/>
            <person name="Grigoriev I.V."/>
            <person name="Berka R.M."/>
            <person name="Blanchette R.A."/>
            <person name="Kersten P."/>
            <person name="Martinez A.T."/>
            <person name="Vicuna R."/>
            <person name="Cullen D."/>
        </authorList>
    </citation>
    <scope>NUCLEOTIDE SEQUENCE [LARGE SCALE GENOMIC DNA]</scope>
    <source>
        <strain evidence="2 3">B</strain>
    </source>
</reference>
<protein>
    <submittedName>
        <fullName evidence="2">Uncharacterized protein</fullName>
    </submittedName>
</protein>
<organism evidence="2 3">
    <name type="scientific">Ceriporiopsis subvermispora (strain B)</name>
    <name type="common">White-rot fungus</name>
    <name type="synonym">Gelatoporia subvermispora</name>
    <dbReference type="NCBI Taxonomy" id="914234"/>
    <lineage>
        <taxon>Eukaryota</taxon>
        <taxon>Fungi</taxon>
        <taxon>Dikarya</taxon>
        <taxon>Basidiomycota</taxon>
        <taxon>Agaricomycotina</taxon>
        <taxon>Agaricomycetes</taxon>
        <taxon>Polyporales</taxon>
        <taxon>Gelatoporiaceae</taxon>
        <taxon>Gelatoporia</taxon>
    </lineage>
</organism>
<dbReference type="Proteomes" id="UP000016930">
    <property type="component" value="Unassembled WGS sequence"/>
</dbReference>
<name>M2QVH5_CERS8</name>
<accession>M2QVH5</accession>
<feature type="region of interest" description="Disordered" evidence="1">
    <location>
        <begin position="1"/>
        <end position="23"/>
    </location>
</feature>
<feature type="compositionally biased region" description="Polar residues" evidence="1">
    <location>
        <begin position="11"/>
        <end position="23"/>
    </location>
</feature>
<dbReference type="AlphaFoldDB" id="M2QVH5"/>